<proteinExistence type="predicted"/>
<accession>A0A6A5K5E7</accession>
<evidence type="ECO:0000313" key="3">
    <source>
        <dbReference type="Proteomes" id="UP000800040"/>
    </source>
</evidence>
<gene>
    <name evidence="2" type="ORF">BDW02DRAFT_573809</name>
</gene>
<name>A0A6A5K5E7_9PLEO</name>
<evidence type="ECO:0000256" key="1">
    <source>
        <dbReference type="SAM" id="MobiDB-lite"/>
    </source>
</evidence>
<evidence type="ECO:0000313" key="2">
    <source>
        <dbReference type="EMBL" id="KAF1829592.1"/>
    </source>
</evidence>
<dbReference type="AlphaFoldDB" id="A0A6A5K5E7"/>
<reference evidence="2" key="1">
    <citation type="submission" date="2020-01" db="EMBL/GenBank/DDBJ databases">
        <authorList>
            <consortium name="DOE Joint Genome Institute"/>
            <person name="Haridas S."/>
            <person name="Albert R."/>
            <person name="Binder M."/>
            <person name="Bloem J."/>
            <person name="Labutti K."/>
            <person name="Salamov A."/>
            <person name="Andreopoulos B."/>
            <person name="Baker S.E."/>
            <person name="Barry K."/>
            <person name="Bills G."/>
            <person name="Bluhm B.H."/>
            <person name="Cannon C."/>
            <person name="Castanera R."/>
            <person name="Culley D.E."/>
            <person name="Daum C."/>
            <person name="Ezra D."/>
            <person name="Gonzalez J.B."/>
            <person name="Henrissat B."/>
            <person name="Kuo A."/>
            <person name="Liang C."/>
            <person name="Lipzen A."/>
            <person name="Lutzoni F."/>
            <person name="Magnuson J."/>
            <person name="Mondo S."/>
            <person name="Nolan M."/>
            <person name="Ohm R."/>
            <person name="Pangilinan J."/>
            <person name="Park H.-J."/>
            <person name="Ramirez L."/>
            <person name="Alfaro M."/>
            <person name="Sun H."/>
            <person name="Tritt A."/>
            <person name="Yoshinaga Y."/>
            <person name="Zwiers L.-H."/>
            <person name="Turgeon B.G."/>
            <person name="Goodwin S.B."/>
            <person name="Spatafora J.W."/>
            <person name="Crous P.W."/>
            <person name="Grigoriev I.V."/>
        </authorList>
    </citation>
    <scope>NUCLEOTIDE SEQUENCE</scope>
    <source>
        <strain evidence="2">P77</strain>
    </source>
</reference>
<dbReference type="EMBL" id="ML975434">
    <property type="protein sequence ID" value="KAF1829592.1"/>
    <property type="molecule type" value="Genomic_DNA"/>
</dbReference>
<feature type="region of interest" description="Disordered" evidence="1">
    <location>
        <begin position="1"/>
        <end position="48"/>
    </location>
</feature>
<dbReference type="Proteomes" id="UP000800040">
    <property type="component" value="Unassembled WGS sequence"/>
</dbReference>
<sequence length="111" mass="11916">MAESQTQSTTKTQTPTLAPQPQQQSAESQSQSTAERQAATSEPPAPQCVSLWATGGHLNVDVGNGEYVRVPNTHGREPTREEIYHALVAAGHHERADEHANRAYGNVSGTL</sequence>
<organism evidence="2 3">
    <name type="scientific">Decorospora gaudefroyi</name>
    <dbReference type="NCBI Taxonomy" id="184978"/>
    <lineage>
        <taxon>Eukaryota</taxon>
        <taxon>Fungi</taxon>
        <taxon>Dikarya</taxon>
        <taxon>Ascomycota</taxon>
        <taxon>Pezizomycotina</taxon>
        <taxon>Dothideomycetes</taxon>
        <taxon>Pleosporomycetidae</taxon>
        <taxon>Pleosporales</taxon>
        <taxon>Pleosporineae</taxon>
        <taxon>Pleosporaceae</taxon>
        <taxon>Decorospora</taxon>
    </lineage>
</organism>
<feature type="compositionally biased region" description="Low complexity" evidence="1">
    <location>
        <begin position="1"/>
        <end position="41"/>
    </location>
</feature>
<protein>
    <submittedName>
        <fullName evidence="2">Uncharacterized protein</fullName>
    </submittedName>
</protein>
<keyword evidence="3" id="KW-1185">Reference proteome</keyword>